<dbReference type="Proteomes" id="UP001178461">
    <property type="component" value="Chromosome 2"/>
</dbReference>
<evidence type="ECO:0000256" key="6">
    <source>
        <dbReference type="ARBA" id="ARBA00023136"/>
    </source>
</evidence>
<keyword evidence="6" id="KW-0472">Membrane</keyword>
<dbReference type="Gene3D" id="1.10.220.110">
    <property type="entry name" value="GDNF binding domain"/>
    <property type="match status" value="1"/>
</dbReference>
<keyword evidence="8" id="KW-0325">Glycoprotein</keyword>
<reference evidence="11" key="1">
    <citation type="submission" date="2022-12" db="EMBL/GenBank/DDBJ databases">
        <authorList>
            <person name="Alioto T."/>
            <person name="Alioto T."/>
            <person name="Gomez Garrido J."/>
        </authorList>
    </citation>
    <scope>NUCLEOTIDE SEQUENCE</scope>
</reference>
<gene>
    <name evidence="11" type="ORF">PODLI_1B039405</name>
</gene>
<evidence type="ECO:0000256" key="8">
    <source>
        <dbReference type="ARBA" id="ARBA00023180"/>
    </source>
</evidence>
<dbReference type="FunFam" id="1.10.220.110:FF:000001">
    <property type="entry name" value="GDNF family receptor alpha"/>
    <property type="match status" value="1"/>
</dbReference>
<dbReference type="InterPro" id="IPR003438">
    <property type="entry name" value="GDNF_rcpt"/>
</dbReference>
<comment type="subcellular location">
    <subcellularLocation>
        <location evidence="1">Cell membrane</location>
        <topology evidence="1">Lipid-anchor</topology>
        <topology evidence="1">GPI-anchor</topology>
    </subcellularLocation>
</comment>
<feature type="domain" description="GDNF/GAS1" evidence="10">
    <location>
        <begin position="265"/>
        <end position="359"/>
    </location>
</feature>
<feature type="domain" description="GDNF/GAS1" evidence="10">
    <location>
        <begin position="177"/>
        <end position="253"/>
    </location>
</feature>
<dbReference type="AlphaFoldDB" id="A0AA35JVU2"/>
<dbReference type="GO" id="GO:0038023">
    <property type="term" value="F:signaling receptor activity"/>
    <property type="evidence" value="ECO:0007669"/>
    <property type="project" value="InterPro"/>
</dbReference>
<dbReference type="InterPro" id="IPR037193">
    <property type="entry name" value="GDNF_alpha"/>
</dbReference>
<dbReference type="PANTHER" id="PTHR10269:SF15">
    <property type="entry name" value="GDNF FAMILY RECEPTOR ALPHA-3"/>
    <property type="match status" value="1"/>
</dbReference>
<dbReference type="PANTHER" id="PTHR10269">
    <property type="entry name" value="GDNF RECEPTOR ALPHA"/>
    <property type="match status" value="1"/>
</dbReference>
<keyword evidence="4" id="KW-0336">GPI-anchor</keyword>
<dbReference type="InterPro" id="IPR016017">
    <property type="entry name" value="GDNF/GAS1"/>
</dbReference>
<dbReference type="GO" id="GO:0007169">
    <property type="term" value="P:cell surface receptor protein tyrosine kinase signaling pathway"/>
    <property type="evidence" value="ECO:0007669"/>
    <property type="project" value="UniProtKB-ARBA"/>
</dbReference>
<dbReference type="PRINTS" id="PR01316">
    <property type="entry name" value="GDNFRECEPTOR"/>
</dbReference>
<evidence type="ECO:0000256" key="5">
    <source>
        <dbReference type="ARBA" id="ARBA00022729"/>
    </source>
</evidence>
<dbReference type="SUPFAM" id="SSF110035">
    <property type="entry name" value="GDNF receptor-like"/>
    <property type="match status" value="1"/>
</dbReference>
<keyword evidence="12" id="KW-1185">Reference proteome</keyword>
<keyword evidence="7 11" id="KW-0675">Receptor</keyword>
<evidence type="ECO:0000313" key="11">
    <source>
        <dbReference type="EMBL" id="CAI5766970.1"/>
    </source>
</evidence>
<dbReference type="EMBL" id="OX395127">
    <property type="protein sequence ID" value="CAI5766970.1"/>
    <property type="molecule type" value="Genomic_DNA"/>
</dbReference>
<comment type="similarity">
    <text evidence="2">Belongs to the GDNFR family.</text>
</comment>
<dbReference type="GO" id="GO:0009897">
    <property type="term" value="C:external side of plasma membrane"/>
    <property type="evidence" value="ECO:0007669"/>
    <property type="project" value="TreeGrafter"/>
</dbReference>
<keyword evidence="9" id="KW-0449">Lipoprotein</keyword>
<keyword evidence="3" id="KW-1003">Cell membrane</keyword>
<evidence type="ECO:0000256" key="2">
    <source>
        <dbReference type="ARBA" id="ARBA00005961"/>
    </source>
</evidence>
<feature type="domain" description="GDNF/GAS1" evidence="10">
    <location>
        <begin position="59"/>
        <end position="141"/>
    </location>
</feature>
<evidence type="ECO:0000256" key="7">
    <source>
        <dbReference type="ARBA" id="ARBA00023170"/>
    </source>
</evidence>
<dbReference type="Pfam" id="PF02351">
    <property type="entry name" value="GDNF"/>
    <property type="match status" value="2"/>
</dbReference>
<protein>
    <submittedName>
        <fullName evidence="11">GDNF family receptor alpha-3</fullName>
    </submittedName>
</protein>
<sequence length="453" mass="51178">MPEISKGPHAHVSFHFPSRQGRSFITIQGHIPDRQKHLRRAPSKAGGLLVLSLDQPHTCITAETLCLAEPACSAAYQTLQNCSQSFSKSSSLPDQETRNRCFAAGTFVRNSYFQECKCHRRTRKLEQLCLRIYWTVHFDDFHLEVSPYEDADNEDSSKTNYNKLSTRISAMDRTNPCLHATNVCHLNHKCMRLRSLYAQTCSTETTCDRRRCHRHLRHFFERISADFTKSLLFCPCQDEVCGERRWNTIVPECSFQSSSSSKPNCLILLDSCLKDNICKSRLADFQEQCKPSGTSSDGCSPHNHAACLEAYMGMVGTPMTPNYASNSSTEVTLWCSCKDSGNQKEDCEQVLSSFASNRCLRSAIQSQMILNQRNMEVQEQLQFTPSLNFQGDATSTDGTVFTSEMRWEAEKSKMQPEVLMQDGRSFPNSVYSGAHLSSLTLTFTLLLLLLCPP</sequence>
<organism evidence="11 12">
    <name type="scientific">Podarcis lilfordi</name>
    <name type="common">Lilford's wall lizard</name>
    <dbReference type="NCBI Taxonomy" id="74358"/>
    <lineage>
        <taxon>Eukaryota</taxon>
        <taxon>Metazoa</taxon>
        <taxon>Chordata</taxon>
        <taxon>Craniata</taxon>
        <taxon>Vertebrata</taxon>
        <taxon>Euteleostomi</taxon>
        <taxon>Lepidosauria</taxon>
        <taxon>Squamata</taxon>
        <taxon>Bifurcata</taxon>
        <taxon>Unidentata</taxon>
        <taxon>Episquamata</taxon>
        <taxon>Laterata</taxon>
        <taxon>Lacertibaenia</taxon>
        <taxon>Lacertidae</taxon>
        <taxon>Podarcis</taxon>
    </lineage>
</organism>
<evidence type="ECO:0000256" key="3">
    <source>
        <dbReference type="ARBA" id="ARBA00022475"/>
    </source>
</evidence>
<evidence type="ECO:0000259" key="10">
    <source>
        <dbReference type="SMART" id="SM00907"/>
    </source>
</evidence>
<evidence type="ECO:0000256" key="4">
    <source>
        <dbReference type="ARBA" id="ARBA00022622"/>
    </source>
</evidence>
<name>A0AA35JVU2_9SAUR</name>
<evidence type="ECO:0000256" key="1">
    <source>
        <dbReference type="ARBA" id="ARBA00004609"/>
    </source>
</evidence>
<keyword evidence="5" id="KW-0732">Signal</keyword>
<proteinExistence type="inferred from homology"/>
<dbReference type="GO" id="GO:0043235">
    <property type="term" value="C:receptor complex"/>
    <property type="evidence" value="ECO:0007669"/>
    <property type="project" value="TreeGrafter"/>
</dbReference>
<evidence type="ECO:0000313" key="12">
    <source>
        <dbReference type="Proteomes" id="UP001178461"/>
    </source>
</evidence>
<dbReference type="GO" id="GO:0007399">
    <property type="term" value="P:nervous system development"/>
    <property type="evidence" value="ECO:0007669"/>
    <property type="project" value="TreeGrafter"/>
</dbReference>
<dbReference type="SMART" id="SM00907">
    <property type="entry name" value="GDNF"/>
    <property type="match status" value="3"/>
</dbReference>
<accession>A0AA35JVU2</accession>
<evidence type="ECO:0000256" key="9">
    <source>
        <dbReference type="ARBA" id="ARBA00023288"/>
    </source>
</evidence>